<evidence type="ECO:0000256" key="2">
    <source>
        <dbReference type="ARBA" id="ARBA00022448"/>
    </source>
</evidence>
<name>A0A119CWU1_THIDE</name>
<evidence type="ECO:0000313" key="8">
    <source>
        <dbReference type="Proteomes" id="UP000064243"/>
    </source>
</evidence>
<dbReference type="InterPro" id="IPR036249">
    <property type="entry name" value="Thioredoxin-like_sf"/>
</dbReference>
<keyword evidence="2" id="KW-0813">Transport</keyword>
<dbReference type="Pfam" id="PF14559">
    <property type="entry name" value="TPR_19"/>
    <property type="match status" value="1"/>
</dbReference>
<gene>
    <name evidence="7" type="ORF">ABW22_04885</name>
</gene>
<keyword evidence="3" id="KW-0249">Electron transport</keyword>
<dbReference type="PRINTS" id="PR00421">
    <property type="entry name" value="THIOREDOXIN"/>
</dbReference>
<dbReference type="SUPFAM" id="SSF52833">
    <property type="entry name" value="Thioredoxin-like"/>
    <property type="match status" value="1"/>
</dbReference>
<evidence type="ECO:0000256" key="1">
    <source>
        <dbReference type="ARBA" id="ARBA00008987"/>
    </source>
</evidence>
<dbReference type="GO" id="GO:0015035">
    <property type="term" value="F:protein-disulfide reductase activity"/>
    <property type="evidence" value="ECO:0007669"/>
    <property type="project" value="UniProtKB-ARBA"/>
</dbReference>
<dbReference type="GO" id="GO:0006950">
    <property type="term" value="P:response to stress"/>
    <property type="evidence" value="ECO:0007669"/>
    <property type="project" value="UniProtKB-ARBA"/>
</dbReference>
<keyword evidence="8" id="KW-1185">Reference proteome</keyword>
<dbReference type="PATRIC" id="fig|36861.3.peg.437"/>
<dbReference type="OrthoDB" id="9790390at2"/>
<dbReference type="EMBL" id="LDUG01000017">
    <property type="protein sequence ID" value="KVW97156.1"/>
    <property type="molecule type" value="Genomic_DNA"/>
</dbReference>
<dbReference type="Proteomes" id="UP000064243">
    <property type="component" value="Unassembled WGS sequence"/>
</dbReference>
<dbReference type="GO" id="GO:0005829">
    <property type="term" value="C:cytosol"/>
    <property type="evidence" value="ECO:0007669"/>
    <property type="project" value="TreeGrafter"/>
</dbReference>
<dbReference type="Pfam" id="PF00085">
    <property type="entry name" value="Thioredoxin"/>
    <property type="match status" value="1"/>
</dbReference>
<dbReference type="Gene3D" id="3.40.30.10">
    <property type="entry name" value="Glutaredoxin"/>
    <property type="match status" value="1"/>
</dbReference>
<dbReference type="GO" id="GO:0045454">
    <property type="term" value="P:cell redox homeostasis"/>
    <property type="evidence" value="ECO:0007669"/>
    <property type="project" value="TreeGrafter"/>
</dbReference>
<evidence type="ECO:0000313" key="7">
    <source>
        <dbReference type="EMBL" id="KVW97156.1"/>
    </source>
</evidence>
<dbReference type="Gene3D" id="1.25.40.10">
    <property type="entry name" value="Tetratricopeptide repeat domain"/>
    <property type="match status" value="2"/>
</dbReference>
<proteinExistence type="inferred from homology"/>
<feature type="domain" description="Thioredoxin" evidence="6">
    <location>
        <begin position="1"/>
        <end position="111"/>
    </location>
</feature>
<evidence type="ECO:0000256" key="4">
    <source>
        <dbReference type="ARBA" id="ARBA00023157"/>
    </source>
</evidence>
<reference evidence="7 8" key="1">
    <citation type="journal article" date="2015" name="Appl. Environ. Microbiol.">
        <title>Aerobic and Anaerobic Thiosulfate Oxidation by a Cold-Adapted, Subglacial Chemoautotroph.</title>
        <authorList>
            <person name="Harrold Z.R."/>
            <person name="Skidmore M.L."/>
            <person name="Hamilton T.L."/>
            <person name="Desch L."/>
            <person name="Amada K."/>
            <person name="van Gelder W."/>
            <person name="Glover K."/>
            <person name="Roden E.E."/>
            <person name="Boyd E.S."/>
        </authorList>
    </citation>
    <scope>NUCLEOTIDE SEQUENCE [LARGE SCALE GENOMIC DNA]</scope>
    <source>
        <strain evidence="7 8">RG</strain>
    </source>
</reference>
<dbReference type="InterPro" id="IPR011990">
    <property type="entry name" value="TPR-like_helical_dom_sf"/>
</dbReference>
<evidence type="ECO:0000256" key="5">
    <source>
        <dbReference type="ARBA" id="ARBA00023284"/>
    </source>
</evidence>
<comment type="similarity">
    <text evidence="1">Belongs to the thioredoxin family.</text>
</comment>
<dbReference type="AlphaFoldDB" id="A0A119CWU1"/>
<keyword evidence="5" id="KW-0676">Redox-active center</keyword>
<dbReference type="PROSITE" id="PS00194">
    <property type="entry name" value="THIOREDOXIN_1"/>
    <property type="match status" value="1"/>
</dbReference>
<dbReference type="PANTHER" id="PTHR45663:SF11">
    <property type="entry name" value="GEO12009P1"/>
    <property type="match status" value="1"/>
</dbReference>
<dbReference type="Pfam" id="PF14561">
    <property type="entry name" value="TPR_20"/>
    <property type="match status" value="1"/>
</dbReference>
<evidence type="ECO:0000256" key="3">
    <source>
        <dbReference type="ARBA" id="ARBA00022982"/>
    </source>
</evidence>
<sequence length="280" mass="30300">MTEHALDVGLADFPQHVLEESKHRPVLVDFWAPWCGPCKSLKPVLEKLAAEYGGKFLLAKVNSDDNQALATRYGVRGIPSVKAFVDGEPVDEFSGALPESEVRAFLDRLVPGPADELRAEAAELRLAGDMSAALQKLADASKIAPAHVGVRLDAAEIMLDLGEADEIRRLIAGMADDADPRVPQLKARLQFMGAAGEDEAALSARVAADENDLEARLKLAKLLVAAGQYEAGMDQLLEIVRRDRGFGDDIGRKTLLSVFDLLGGGERVSRYRRLLASALY</sequence>
<protein>
    <submittedName>
        <fullName evidence="7">Thioredoxin</fullName>
    </submittedName>
</protein>
<evidence type="ECO:0000259" key="6">
    <source>
        <dbReference type="PROSITE" id="PS51352"/>
    </source>
</evidence>
<dbReference type="FunFam" id="3.40.30.10:FF:000001">
    <property type="entry name" value="Thioredoxin"/>
    <property type="match status" value="1"/>
</dbReference>
<keyword evidence="4" id="KW-1015">Disulfide bond</keyword>
<dbReference type="RefSeq" id="WP_059752572.1">
    <property type="nucleotide sequence ID" value="NZ_LDUG01000017.1"/>
</dbReference>
<dbReference type="PROSITE" id="PS51352">
    <property type="entry name" value="THIOREDOXIN_2"/>
    <property type="match status" value="1"/>
</dbReference>
<dbReference type="InterPro" id="IPR017937">
    <property type="entry name" value="Thioredoxin_CS"/>
</dbReference>
<dbReference type="InterPro" id="IPR013766">
    <property type="entry name" value="Thioredoxin_domain"/>
</dbReference>
<organism evidence="7 8">
    <name type="scientific">Thiobacillus denitrificans</name>
    <dbReference type="NCBI Taxonomy" id="36861"/>
    <lineage>
        <taxon>Bacteria</taxon>
        <taxon>Pseudomonadati</taxon>
        <taxon>Pseudomonadota</taxon>
        <taxon>Betaproteobacteria</taxon>
        <taxon>Nitrosomonadales</taxon>
        <taxon>Thiobacillaceae</taxon>
        <taxon>Thiobacillus</taxon>
    </lineage>
</organism>
<dbReference type="PANTHER" id="PTHR45663">
    <property type="entry name" value="GEO12009P1"/>
    <property type="match status" value="1"/>
</dbReference>
<accession>A0A119CWU1</accession>
<dbReference type="CDD" id="cd02956">
    <property type="entry name" value="ybbN"/>
    <property type="match status" value="1"/>
</dbReference>
<dbReference type="STRING" id="1123392.GCA_000376425_01655"/>
<comment type="caution">
    <text evidence="7">The sequence shown here is derived from an EMBL/GenBank/DDBJ whole genome shotgun (WGS) entry which is preliminary data.</text>
</comment>